<organism evidence="2 3">
    <name type="scientific">Microthyrium microscopicum</name>
    <dbReference type="NCBI Taxonomy" id="703497"/>
    <lineage>
        <taxon>Eukaryota</taxon>
        <taxon>Fungi</taxon>
        <taxon>Dikarya</taxon>
        <taxon>Ascomycota</taxon>
        <taxon>Pezizomycotina</taxon>
        <taxon>Dothideomycetes</taxon>
        <taxon>Dothideomycetes incertae sedis</taxon>
        <taxon>Microthyriales</taxon>
        <taxon>Microthyriaceae</taxon>
        <taxon>Microthyrium</taxon>
    </lineage>
</organism>
<dbReference type="Proteomes" id="UP000799302">
    <property type="component" value="Unassembled WGS sequence"/>
</dbReference>
<evidence type="ECO:0000313" key="3">
    <source>
        <dbReference type="Proteomes" id="UP000799302"/>
    </source>
</evidence>
<reference evidence="2" key="1">
    <citation type="journal article" date="2020" name="Stud. Mycol.">
        <title>101 Dothideomycetes genomes: a test case for predicting lifestyles and emergence of pathogens.</title>
        <authorList>
            <person name="Haridas S."/>
            <person name="Albert R."/>
            <person name="Binder M."/>
            <person name="Bloem J."/>
            <person name="Labutti K."/>
            <person name="Salamov A."/>
            <person name="Andreopoulos B."/>
            <person name="Baker S."/>
            <person name="Barry K."/>
            <person name="Bills G."/>
            <person name="Bluhm B."/>
            <person name="Cannon C."/>
            <person name="Castanera R."/>
            <person name="Culley D."/>
            <person name="Daum C."/>
            <person name="Ezra D."/>
            <person name="Gonzalez J."/>
            <person name="Henrissat B."/>
            <person name="Kuo A."/>
            <person name="Liang C."/>
            <person name="Lipzen A."/>
            <person name="Lutzoni F."/>
            <person name="Magnuson J."/>
            <person name="Mondo S."/>
            <person name="Nolan M."/>
            <person name="Ohm R."/>
            <person name="Pangilinan J."/>
            <person name="Park H.-J."/>
            <person name="Ramirez L."/>
            <person name="Alfaro M."/>
            <person name="Sun H."/>
            <person name="Tritt A."/>
            <person name="Yoshinaga Y."/>
            <person name="Zwiers L.-H."/>
            <person name="Turgeon B."/>
            <person name="Goodwin S."/>
            <person name="Spatafora J."/>
            <person name="Crous P."/>
            <person name="Grigoriev I."/>
        </authorList>
    </citation>
    <scope>NUCLEOTIDE SEQUENCE</scope>
    <source>
        <strain evidence="2">CBS 115976</strain>
    </source>
</reference>
<keyword evidence="1" id="KW-0732">Signal</keyword>
<dbReference type="EMBL" id="MU004234">
    <property type="protein sequence ID" value="KAF2670003.1"/>
    <property type="molecule type" value="Genomic_DNA"/>
</dbReference>
<protein>
    <submittedName>
        <fullName evidence="2">Uncharacterized protein</fullName>
    </submittedName>
</protein>
<proteinExistence type="predicted"/>
<gene>
    <name evidence="2" type="ORF">BT63DRAFT_454183</name>
</gene>
<evidence type="ECO:0000313" key="2">
    <source>
        <dbReference type="EMBL" id="KAF2670003.1"/>
    </source>
</evidence>
<dbReference type="AlphaFoldDB" id="A0A6A6UEY5"/>
<name>A0A6A6UEY5_9PEZI</name>
<sequence length="144" mass="15567">MQFKALLITALAAIVAAAPTNTLNNPLSIALTKIPAEKQHQVMLGLLPQVEKLLASRPELSRQLAKEYPQFSDAQGLISVKAIRDSPVEDLTYYLSTAYSLFSTLFSSIYGGVSGILSWEYSLLGSIGSYLLSFIPGWSTTPAV</sequence>
<feature type="chain" id="PRO_5025387689" evidence="1">
    <location>
        <begin position="18"/>
        <end position="144"/>
    </location>
</feature>
<evidence type="ECO:0000256" key="1">
    <source>
        <dbReference type="SAM" id="SignalP"/>
    </source>
</evidence>
<accession>A0A6A6UEY5</accession>
<feature type="signal peptide" evidence="1">
    <location>
        <begin position="1"/>
        <end position="17"/>
    </location>
</feature>
<keyword evidence="3" id="KW-1185">Reference proteome</keyword>